<dbReference type="InterPro" id="IPR053204">
    <property type="entry name" value="Oxopyrrolidines_Biosynth-assoc"/>
</dbReference>
<evidence type="ECO:0000313" key="2">
    <source>
        <dbReference type="Proteomes" id="UP001610432"/>
    </source>
</evidence>
<protein>
    <submittedName>
        <fullName evidence="1">Uncharacterized protein</fullName>
    </submittedName>
</protein>
<dbReference type="Proteomes" id="UP001610432">
    <property type="component" value="Unassembled WGS sequence"/>
</dbReference>
<organism evidence="1 2">
    <name type="scientific">Aspergillus lucknowensis</name>
    <dbReference type="NCBI Taxonomy" id="176173"/>
    <lineage>
        <taxon>Eukaryota</taxon>
        <taxon>Fungi</taxon>
        <taxon>Dikarya</taxon>
        <taxon>Ascomycota</taxon>
        <taxon>Pezizomycotina</taxon>
        <taxon>Eurotiomycetes</taxon>
        <taxon>Eurotiomycetidae</taxon>
        <taxon>Eurotiales</taxon>
        <taxon>Aspergillaceae</taxon>
        <taxon>Aspergillus</taxon>
        <taxon>Aspergillus subgen. Nidulantes</taxon>
    </lineage>
</organism>
<dbReference type="EMBL" id="JBFXLQ010000008">
    <property type="protein sequence ID" value="KAL2869757.1"/>
    <property type="molecule type" value="Genomic_DNA"/>
</dbReference>
<keyword evidence="2" id="KW-1185">Reference proteome</keyword>
<gene>
    <name evidence="1" type="ORF">BJX67DRAFT_346924</name>
</gene>
<accession>A0ABR4M2H2</accession>
<dbReference type="InterPro" id="IPR022085">
    <property type="entry name" value="OpdG"/>
</dbReference>
<reference evidence="1 2" key="1">
    <citation type="submission" date="2024-07" db="EMBL/GenBank/DDBJ databases">
        <title>Section-level genome sequencing and comparative genomics of Aspergillus sections Usti and Cavernicolus.</title>
        <authorList>
            <consortium name="Lawrence Berkeley National Laboratory"/>
            <person name="Nybo J.L."/>
            <person name="Vesth T.C."/>
            <person name="Theobald S."/>
            <person name="Frisvad J.C."/>
            <person name="Larsen T.O."/>
            <person name="Kjaerboelling I."/>
            <person name="Rothschild-Mancinelli K."/>
            <person name="Lyhne E.K."/>
            <person name="Kogle M.E."/>
            <person name="Barry K."/>
            <person name="Clum A."/>
            <person name="Na H."/>
            <person name="Ledsgaard L."/>
            <person name="Lin J."/>
            <person name="Lipzen A."/>
            <person name="Kuo A."/>
            <person name="Riley R."/>
            <person name="Mondo S."/>
            <person name="Labutti K."/>
            <person name="Haridas S."/>
            <person name="Pangalinan J."/>
            <person name="Salamov A.A."/>
            <person name="Simmons B.A."/>
            <person name="Magnuson J.K."/>
            <person name="Chen J."/>
            <person name="Drula E."/>
            <person name="Henrissat B."/>
            <person name="Wiebenga A."/>
            <person name="Lubbers R.J."/>
            <person name="Gomes A.C."/>
            <person name="Macurrencykelacurrency M.R."/>
            <person name="Stajich J."/>
            <person name="Grigoriev I.V."/>
            <person name="Mortensen U.H."/>
            <person name="De Vries R.P."/>
            <person name="Baker S.E."/>
            <person name="Andersen M.R."/>
        </authorList>
    </citation>
    <scope>NUCLEOTIDE SEQUENCE [LARGE SCALE GENOMIC DNA]</scope>
    <source>
        <strain evidence="1 2">CBS 449.75</strain>
    </source>
</reference>
<dbReference type="GeneID" id="98143541"/>
<name>A0ABR4M2H2_9EURO</name>
<proteinExistence type="predicted"/>
<comment type="caution">
    <text evidence="1">The sequence shown here is derived from an EMBL/GenBank/DDBJ whole genome shotgun (WGS) entry which is preliminary data.</text>
</comment>
<dbReference type="Pfam" id="PF12311">
    <property type="entry name" value="DUF3632"/>
    <property type="match status" value="1"/>
</dbReference>
<dbReference type="PANTHER" id="PTHR38797">
    <property type="entry name" value="NUCLEAR PORE COMPLEX PROTEIN NUP85-RELATED"/>
    <property type="match status" value="1"/>
</dbReference>
<evidence type="ECO:0000313" key="1">
    <source>
        <dbReference type="EMBL" id="KAL2869757.1"/>
    </source>
</evidence>
<sequence length="269" mass="29887">MVDITDEIFASRLAILDNLFADKISAPSAAEQLSSASLSDSTLEGGLGRLWNLIIALASKSAEQHDKLVDVVVDISELPDAQTPEGAPLTLHDMQVWKDLPTLGWMFRDKWNFTINPNDNPEKKKQSIQRFINMNRFAALLMATDEPVFTSFSWFALVTFREALETPVEQLSARELLDALIPAAAAWIELLGVEIHEWDEEFPSGGKHGAPGRGGPLWSGSHAFSKERWRLWRERFGVVSGLDGVAEEVRKVAGEAEVMMREIEAGDVE</sequence>
<dbReference type="PANTHER" id="PTHR38797:SF4">
    <property type="entry name" value="NUCLEAR PORE COMPLEX PROTEIN NUP85"/>
    <property type="match status" value="1"/>
</dbReference>
<dbReference type="RefSeq" id="XP_070888736.1">
    <property type="nucleotide sequence ID" value="XM_071028469.1"/>
</dbReference>